<keyword evidence="2" id="KW-1185">Reference proteome</keyword>
<protein>
    <submittedName>
        <fullName evidence="1">Uncharacterized protein</fullName>
    </submittedName>
</protein>
<dbReference type="EMBL" id="GL890823">
    <property type="protein sequence ID" value="EGJ35355.1"/>
    <property type="molecule type" value="Genomic_DNA"/>
</dbReference>
<organism evidence="1 2">
    <name type="scientific">Moorena producens 3L</name>
    <dbReference type="NCBI Taxonomy" id="489825"/>
    <lineage>
        <taxon>Bacteria</taxon>
        <taxon>Bacillati</taxon>
        <taxon>Cyanobacteriota</taxon>
        <taxon>Cyanophyceae</taxon>
        <taxon>Coleofasciculales</taxon>
        <taxon>Coleofasciculaceae</taxon>
        <taxon>Moorena</taxon>
    </lineage>
</organism>
<dbReference type="Proteomes" id="UP000003959">
    <property type="component" value="Unassembled WGS sequence"/>
</dbReference>
<reference evidence="2" key="1">
    <citation type="journal article" date="2011" name="Proc. Natl. Acad. Sci. U.S.A.">
        <title>Genomic insights into the physiology and ecology of the marine filamentous cyanobacterium Lyngbya majuscula.</title>
        <authorList>
            <person name="Jones A.C."/>
            <person name="Monroe E.A."/>
            <person name="Podell S."/>
            <person name="Hess W.R."/>
            <person name="Klages S."/>
            <person name="Esquenazi E."/>
            <person name="Niessen S."/>
            <person name="Hoover H."/>
            <person name="Rothmann M."/>
            <person name="Lasken R.S."/>
            <person name="Yates J.R.III."/>
            <person name="Reinhardt R."/>
            <person name="Kube M."/>
            <person name="Burkart M.D."/>
            <person name="Allen E.E."/>
            <person name="Dorrestein P.C."/>
            <person name="Gerwick W.H."/>
            <person name="Gerwick L."/>
        </authorList>
    </citation>
    <scope>NUCLEOTIDE SEQUENCE [LARGE SCALE GENOMIC DNA]</scope>
    <source>
        <strain evidence="2">3L</strain>
    </source>
</reference>
<gene>
    <name evidence="1" type="ORF">LYNGBM3L_07120</name>
</gene>
<name>F4XJS5_9CYAN</name>
<evidence type="ECO:0000313" key="1">
    <source>
        <dbReference type="EMBL" id="EGJ35355.1"/>
    </source>
</evidence>
<proteinExistence type="predicted"/>
<dbReference type="HOGENOM" id="CLU_1832901_0_0_3"/>
<accession>F4XJS5</accession>
<sequence>MASPALASTPIPLEDFGSFEVYANDESGVAVFDPSLHYGEYGDYFFDAEGVWQGGSATPECDWCGDPNWESQYQMLYPEYDSFSLIVDCSSGLNYEDCRTPEIPLFEDEKCVFKMNDAPGGYGDNTGFVTVHYQRNELTV</sequence>
<dbReference type="AlphaFoldDB" id="F4XJS5"/>
<evidence type="ECO:0000313" key="2">
    <source>
        <dbReference type="Proteomes" id="UP000003959"/>
    </source>
</evidence>
<dbReference type="Gene3D" id="2.60.120.430">
    <property type="entry name" value="Galactose-binding lectin"/>
    <property type="match status" value="1"/>
</dbReference>